<name>A0A850QR84_PHODD</name>
<feature type="transmembrane region" description="Helical" evidence="1">
    <location>
        <begin position="64"/>
        <end position="84"/>
    </location>
</feature>
<organism evidence="2 3">
    <name type="scientific">Photobacterium damselae subsp. damselae</name>
    <name type="common">Listonella damsela</name>
    <dbReference type="NCBI Taxonomy" id="85581"/>
    <lineage>
        <taxon>Bacteria</taxon>
        <taxon>Pseudomonadati</taxon>
        <taxon>Pseudomonadota</taxon>
        <taxon>Gammaproteobacteria</taxon>
        <taxon>Vibrionales</taxon>
        <taxon>Vibrionaceae</taxon>
        <taxon>Photobacterium</taxon>
    </lineage>
</organism>
<feature type="transmembrane region" description="Helical" evidence="1">
    <location>
        <begin position="90"/>
        <end position="109"/>
    </location>
</feature>
<sequence>MSNENLFLNLLQYATLSLIQGRTNKSIEIELMEDGLSQDVASKIVNRASEYKKKAVRKNGLKQIGIGAGFIIMGGMITIATYSISSLSGHYVVSTGYSSLVFGTLLKVYRNT</sequence>
<evidence type="ECO:0000313" key="2">
    <source>
        <dbReference type="EMBL" id="NVP01146.1"/>
    </source>
</evidence>
<dbReference type="Proteomes" id="UP000533429">
    <property type="component" value="Unassembled WGS sequence"/>
</dbReference>
<evidence type="ECO:0000313" key="3">
    <source>
        <dbReference type="Proteomes" id="UP000533429"/>
    </source>
</evidence>
<keyword evidence="1" id="KW-1133">Transmembrane helix</keyword>
<keyword evidence="1" id="KW-0812">Transmembrane</keyword>
<proteinExistence type="predicted"/>
<keyword evidence="1" id="KW-0472">Membrane</keyword>
<comment type="caution">
    <text evidence="2">The sequence shown here is derived from an EMBL/GenBank/DDBJ whole genome shotgun (WGS) entry which is preliminary data.</text>
</comment>
<dbReference type="AlphaFoldDB" id="A0A850QR84"/>
<accession>A0A850QR84</accession>
<protein>
    <submittedName>
        <fullName evidence="2">Uncharacterized protein</fullName>
    </submittedName>
</protein>
<dbReference type="EMBL" id="JABXOR010000812">
    <property type="protein sequence ID" value="NVP01146.1"/>
    <property type="molecule type" value="Genomic_DNA"/>
</dbReference>
<gene>
    <name evidence="2" type="ORF">HWA77_13085</name>
</gene>
<reference evidence="2 3" key="1">
    <citation type="submission" date="2020-06" db="EMBL/GenBank/DDBJ databases">
        <title>Photobacterium damselae subsp. damselae comparative genomics.</title>
        <authorList>
            <person name="Osorio C.R."/>
        </authorList>
    </citation>
    <scope>NUCLEOTIDE SEQUENCE [LARGE SCALE GENOMIC DNA]</scope>
    <source>
        <strain evidence="2 3">TW250/03</strain>
    </source>
</reference>
<evidence type="ECO:0000256" key="1">
    <source>
        <dbReference type="SAM" id="Phobius"/>
    </source>
</evidence>